<evidence type="ECO:0000313" key="7">
    <source>
        <dbReference type="EMBL" id="SPC97928.1"/>
    </source>
</evidence>
<evidence type="ECO:0000259" key="6">
    <source>
        <dbReference type="Pfam" id="PF08100"/>
    </source>
</evidence>
<dbReference type="InterPro" id="IPR036388">
    <property type="entry name" value="WH-like_DNA-bd_sf"/>
</dbReference>
<reference evidence="7" key="1">
    <citation type="submission" date="2018-02" db="EMBL/GenBank/DDBJ databases">
        <authorList>
            <person name="Cohen D.B."/>
            <person name="Kent A.D."/>
        </authorList>
    </citation>
    <scope>NUCLEOTIDE SEQUENCE</scope>
</reference>
<dbReference type="InterPro" id="IPR029063">
    <property type="entry name" value="SAM-dependent_MTases_sf"/>
</dbReference>
<dbReference type="GO" id="GO:0009717">
    <property type="term" value="P:isoflavonoid biosynthetic process"/>
    <property type="evidence" value="ECO:0007669"/>
    <property type="project" value="UniProtKB-ARBA"/>
</dbReference>
<gene>
    <name evidence="7" type="ORF">FSB_LOCUS25810</name>
</gene>
<dbReference type="AlphaFoldDB" id="A0A2N9GES6"/>
<dbReference type="InterPro" id="IPR036390">
    <property type="entry name" value="WH_DNA-bd_sf"/>
</dbReference>
<evidence type="ECO:0000256" key="2">
    <source>
        <dbReference type="ARBA" id="ARBA00022679"/>
    </source>
</evidence>
<dbReference type="Pfam" id="PF08100">
    <property type="entry name" value="Dimerisation"/>
    <property type="match status" value="1"/>
</dbReference>
<dbReference type="SUPFAM" id="SSF53335">
    <property type="entry name" value="S-adenosyl-L-methionine-dependent methyltransferases"/>
    <property type="match status" value="1"/>
</dbReference>
<dbReference type="PIRSF" id="PIRSF005739">
    <property type="entry name" value="O-mtase"/>
    <property type="match status" value="1"/>
</dbReference>
<evidence type="ECO:0000259" key="5">
    <source>
        <dbReference type="Pfam" id="PF00891"/>
    </source>
</evidence>
<feature type="active site" description="Proton acceptor" evidence="4">
    <location>
        <position position="272"/>
    </location>
</feature>
<dbReference type="PROSITE" id="PS51683">
    <property type="entry name" value="SAM_OMT_II"/>
    <property type="match status" value="1"/>
</dbReference>
<dbReference type="InterPro" id="IPR012967">
    <property type="entry name" value="COMT_dimerisation"/>
</dbReference>
<dbReference type="SUPFAM" id="SSF46785">
    <property type="entry name" value="Winged helix' DNA-binding domain"/>
    <property type="match status" value="1"/>
</dbReference>
<keyword evidence="1" id="KW-0489">Methyltransferase</keyword>
<organism evidence="7">
    <name type="scientific">Fagus sylvatica</name>
    <name type="common">Beechnut</name>
    <dbReference type="NCBI Taxonomy" id="28930"/>
    <lineage>
        <taxon>Eukaryota</taxon>
        <taxon>Viridiplantae</taxon>
        <taxon>Streptophyta</taxon>
        <taxon>Embryophyta</taxon>
        <taxon>Tracheophyta</taxon>
        <taxon>Spermatophyta</taxon>
        <taxon>Magnoliopsida</taxon>
        <taxon>eudicotyledons</taxon>
        <taxon>Gunneridae</taxon>
        <taxon>Pentapetalae</taxon>
        <taxon>rosids</taxon>
        <taxon>fabids</taxon>
        <taxon>Fagales</taxon>
        <taxon>Fagaceae</taxon>
        <taxon>Fagus</taxon>
    </lineage>
</organism>
<dbReference type="GO" id="GO:0008757">
    <property type="term" value="F:S-adenosylmethionine-dependent methyltransferase activity"/>
    <property type="evidence" value="ECO:0007669"/>
    <property type="project" value="UniProtKB-ARBA"/>
</dbReference>
<sequence length="367" mass="41452">MSGFSQLSSKLVPTGEHGSELPLDAQAHIWNHILNFINSMSLKCAIELGIPDIIHNHGKPMTLSELTAALPIHPTKASSIYRLMRILNHSDFFALRKISENIEQEDLEWYVLTNASRLLLKDNPFRILSALDPNVTKPWHYLTTWFQNDDPTPFETAHGMRFWDYAKQEREVSRFFNDAMANDARLVMSMVIDKCKGTTVFEGLESVVDVGGSTGTAAKAIADAFPDMKFTVLDLPHVVVDLQGSKNLIYHGGDMFEAIPPADGVLLKWILHDWNDDECVKILKRCKEAITSNGRKGKVIIIDMVIQNQNEDDEKSIETKLFFDMLTMALVTGRERNEKELANLFLEAGFKDYKISPTLGLRSLIEN</sequence>
<feature type="domain" description="O-methyltransferase C-terminal" evidence="5">
    <location>
        <begin position="139"/>
        <end position="351"/>
    </location>
</feature>
<dbReference type="Pfam" id="PF00891">
    <property type="entry name" value="Methyltransf_2"/>
    <property type="match status" value="1"/>
</dbReference>
<dbReference type="InterPro" id="IPR001077">
    <property type="entry name" value="COMT_C"/>
</dbReference>
<dbReference type="PANTHER" id="PTHR11746">
    <property type="entry name" value="O-METHYLTRANSFERASE"/>
    <property type="match status" value="1"/>
</dbReference>
<dbReference type="Gene3D" id="1.10.10.10">
    <property type="entry name" value="Winged helix-like DNA-binding domain superfamily/Winged helix DNA-binding domain"/>
    <property type="match status" value="1"/>
</dbReference>
<protein>
    <recommendedName>
        <fullName evidence="8">O-methyltransferase domain-containing protein</fullName>
    </recommendedName>
</protein>
<proteinExistence type="predicted"/>
<dbReference type="GO" id="GO:0032259">
    <property type="term" value="P:methylation"/>
    <property type="evidence" value="ECO:0007669"/>
    <property type="project" value="UniProtKB-KW"/>
</dbReference>
<dbReference type="GO" id="GO:0046983">
    <property type="term" value="F:protein dimerization activity"/>
    <property type="evidence" value="ECO:0007669"/>
    <property type="project" value="InterPro"/>
</dbReference>
<keyword evidence="2" id="KW-0808">Transferase</keyword>
<evidence type="ECO:0008006" key="8">
    <source>
        <dbReference type="Google" id="ProtNLM"/>
    </source>
</evidence>
<dbReference type="EMBL" id="OIVN01001813">
    <property type="protein sequence ID" value="SPC97928.1"/>
    <property type="molecule type" value="Genomic_DNA"/>
</dbReference>
<dbReference type="Gene3D" id="3.40.50.150">
    <property type="entry name" value="Vaccinia Virus protein VP39"/>
    <property type="match status" value="1"/>
</dbReference>
<dbReference type="FunFam" id="3.40.50.150:FF:000057">
    <property type="entry name" value="O-methyltransferase ZRP4"/>
    <property type="match status" value="1"/>
</dbReference>
<feature type="domain" description="O-methyltransferase dimerisation" evidence="6">
    <location>
        <begin position="30"/>
        <end position="122"/>
    </location>
</feature>
<name>A0A2N9GES6_FAGSY</name>
<evidence type="ECO:0000256" key="1">
    <source>
        <dbReference type="ARBA" id="ARBA00022603"/>
    </source>
</evidence>
<dbReference type="GO" id="GO:0008171">
    <property type="term" value="F:O-methyltransferase activity"/>
    <property type="evidence" value="ECO:0007669"/>
    <property type="project" value="InterPro"/>
</dbReference>
<dbReference type="InterPro" id="IPR016461">
    <property type="entry name" value="COMT-like"/>
</dbReference>
<evidence type="ECO:0000256" key="4">
    <source>
        <dbReference type="PIRSR" id="PIRSR005739-1"/>
    </source>
</evidence>
<evidence type="ECO:0000256" key="3">
    <source>
        <dbReference type="ARBA" id="ARBA00022691"/>
    </source>
</evidence>
<dbReference type="FunFam" id="1.10.10.10:FF:000213">
    <property type="entry name" value="Coniferyl alcohol 9-O-methyltransferase"/>
    <property type="match status" value="1"/>
</dbReference>
<keyword evidence="3" id="KW-0949">S-adenosyl-L-methionine</keyword>
<accession>A0A2N9GES6</accession>